<dbReference type="AlphaFoldDB" id="W7X4T5"/>
<name>W7X4T5_TETTS</name>
<dbReference type="InParanoid" id="W7X4T5"/>
<evidence type="ECO:0000313" key="3">
    <source>
        <dbReference type="Proteomes" id="UP000009168"/>
    </source>
</evidence>
<evidence type="ECO:0000256" key="1">
    <source>
        <dbReference type="SAM" id="Phobius"/>
    </source>
</evidence>
<protein>
    <submittedName>
        <fullName evidence="2">Transmembrane protein, putative</fullName>
    </submittedName>
</protein>
<keyword evidence="1" id="KW-0472">Membrane</keyword>
<keyword evidence="3" id="KW-1185">Reference proteome</keyword>
<dbReference type="GeneID" id="24442013"/>
<sequence>MFRFSLASRILGQQNTKLFDVRKCTFSELKEKKDMINSFQEYKPIDKQKTVVVEEKESFLEDVQEFRDKVSLRLLFAFNSKIILKKRQRIKEWKVAFIIAFMYINLFYCKEVLLFPFLKNKPWSY</sequence>
<dbReference type="RefSeq" id="XP_012655034.1">
    <property type="nucleotide sequence ID" value="XM_012799580.1"/>
</dbReference>
<reference evidence="3" key="1">
    <citation type="journal article" date="2006" name="PLoS Biol.">
        <title>Macronuclear genome sequence of the ciliate Tetrahymena thermophila, a model eukaryote.</title>
        <authorList>
            <person name="Eisen J.A."/>
            <person name="Coyne R.S."/>
            <person name="Wu M."/>
            <person name="Wu D."/>
            <person name="Thiagarajan M."/>
            <person name="Wortman J.R."/>
            <person name="Badger J.H."/>
            <person name="Ren Q."/>
            <person name="Amedeo P."/>
            <person name="Jones K.M."/>
            <person name="Tallon L.J."/>
            <person name="Delcher A.L."/>
            <person name="Salzberg S.L."/>
            <person name="Silva J.C."/>
            <person name="Haas B.J."/>
            <person name="Majoros W.H."/>
            <person name="Farzad M."/>
            <person name="Carlton J.M."/>
            <person name="Smith R.K. Jr."/>
            <person name="Garg J."/>
            <person name="Pearlman R.E."/>
            <person name="Karrer K.M."/>
            <person name="Sun L."/>
            <person name="Manning G."/>
            <person name="Elde N.C."/>
            <person name="Turkewitz A.P."/>
            <person name="Asai D.J."/>
            <person name="Wilkes D.E."/>
            <person name="Wang Y."/>
            <person name="Cai H."/>
            <person name="Collins K."/>
            <person name="Stewart B.A."/>
            <person name="Lee S.R."/>
            <person name="Wilamowska K."/>
            <person name="Weinberg Z."/>
            <person name="Ruzzo W.L."/>
            <person name="Wloga D."/>
            <person name="Gaertig J."/>
            <person name="Frankel J."/>
            <person name="Tsao C.-C."/>
            <person name="Gorovsky M.A."/>
            <person name="Keeling P.J."/>
            <person name="Waller R.F."/>
            <person name="Patron N.J."/>
            <person name="Cherry J.M."/>
            <person name="Stover N.A."/>
            <person name="Krieger C.J."/>
            <person name="del Toro C."/>
            <person name="Ryder H.F."/>
            <person name="Williamson S.C."/>
            <person name="Barbeau R.A."/>
            <person name="Hamilton E.P."/>
            <person name="Orias E."/>
        </authorList>
    </citation>
    <scope>NUCLEOTIDE SEQUENCE [LARGE SCALE GENOMIC DNA]</scope>
    <source>
        <strain evidence="3">SB210</strain>
    </source>
</reference>
<dbReference type="EMBL" id="GG662515">
    <property type="protein sequence ID" value="EWS72432.1"/>
    <property type="molecule type" value="Genomic_DNA"/>
</dbReference>
<keyword evidence="1 2" id="KW-0812">Transmembrane</keyword>
<dbReference type="KEGG" id="tet:TTHERM_001248959"/>
<gene>
    <name evidence="2" type="ORF">TTHERM_001248959</name>
</gene>
<dbReference type="Proteomes" id="UP000009168">
    <property type="component" value="Unassembled WGS sequence"/>
</dbReference>
<accession>W7X4T5</accession>
<organism evidence="2 3">
    <name type="scientific">Tetrahymena thermophila (strain SB210)</name>
    <dbReference type="NCBI Taxonomy" id="312017"/>
    <lineage>
        <taxon>Eukaryota</taxon>
        <taxon>Sar</taxon>
        <taxon>Alveolata</taxon>
        <taxon>Ciliophora</taxon>
        <taxon>Intramacronucleata</taxon>
        <taxon>Oligohymenophorea</taxon>
        <taxon>Hymenostomatida</taxon>
        <taxon>Tetrahymenina</taxon>
        <taxon>Tetrahymenidae</taxon>
        <taxon>Tetrahymena</taxon>
    </lineage>
</organism>
<keyword evidence="1" id="KW-1133">Transmembrane helix</keyword>
<feature type="transmembrane region" description="Helical" evidence="1">
    <location>
        <begin position="95"/>
        <end position="118"/>
    </location>
</feature>
<proteinExistence type="predicted"/>
<evidence type="ECO:0000313" key="2">
    <source>
        <dbReference type="EMBL" id="EWS72432.1"/>
    </source>
</evidence>